<name>D5BG69_ZUNPS</name>
<proteinExistence type="predicted"/>
<accession>D5BG69</accession>
<dbReference type="EMBL" id="CP001650">
    <property type="protein sequence ID" value="ADF53182.1"/>
    <property type="molecule type" value="Genomic_DNA"/>
</dbReference>
<keyword evidence="2" id="KW-1185">Reference proteome</keyword>
<dbReference type="STRING" id="655815.ZPR_2862"/>
<gene>
    <name evidence="1" type="ordered locus">ZPR_2862</name>
</gene>
<protein>
    <submittedName>
        <fullName evidence="1">Uncharacterized protein</fullName>
    </submittedName>
</protein>
<dbReference type="AlphaFoldDB" id="D5BG69"/>
<sequence length="57" mass="6456">MVSGNTIGTNFGVVYKRNFRMIETSKSLPASSPMYNQIAWSTKINIKMIKTVKNVCR</sequence>
<evidence type="ECO:0000313" key="2">
    <source>
        <dbReference type="Proteomes" id="UP000001654"/>
    </source>
</evidence>
<dbReference type="KEGG" id="zpr:ZPR_2862"/>
<organism evidence="1 2">
    <name type="scientific">Zunongwangia profunda (strain DSM 18752 / CCTCC AB 206139 / SM-A87)</name>
    <name type="common">Wangia profunda</name>
    <dbReference type="NCBI Taxonomy" id="655815"/>
    <lineage>
        <taxon>Bacteria</taxon>
        <taxon>Pseudomonadati</taxon>
        <taxon>Bacteroidota</taxon>
        <taxon>Flavobacteriia</taxon>
        <taxon>Flavobacteriales</taxon>
        <taxon>Flavobacteriaceae</taxon>
        <taxon>Zunongwangia</taxon>
    </lineage>
</organism>
<dbReference type="HOGENOM" id="CLU_2995835_0_0_10"/>
<reference evidence="1 2" key="1">
    <citation type="journal article" date="2010" name="BMC Genomics">
        <title>The complete genome of Zunongwangia profunda SM-A87 reveals its adaptation to the deep-sea environment and ecological role in sedimentary organic nitrogen degradation.</title>
        <authorList>
            <person name="Qin Q.L."/>
            <person name="Zhang X.Y."/>
            <person name="Wang X.M."/>
            <person name="Liu G.M."/>
            <person name="Chen X.L."/>
            <person name="Xie B.B."/>
            <person name="Dang H.Y."/>
            <person name="Zhou B.C."/>
            <person name="Yu J."/>
            <person name="Zhang Y.Z."/>
        </authorList>
    </citation>
    <scope>NUCLEOTIDE SEQUENCE [LARGE SCALE GENOMIC DNA]</scope>
    <source>
        <strain evidence="2">DSM 18752 / CCTCC AB 206139 / SM-A87</strain>
    </source>
</reference>
<dbReference type="Proteomes" id="UP000001654">
    <property type="component" value="Chromosome"/>
</dbReference>
<evidence type="ECO:0000313" key="1">
    <source>
        <dbReference type="EMBL" id="ADF53182.1"/>
    </source>
</evidence>